<dbReference type="InterPro" id="IPR011989">
    <property type="entry name" value="ARM-like"/>
</dbReference>
<feature type="repeat" description="TPR" evidence="1">
    <location>
        <begin position="874"/>
        <end position="907"/>
    </location>
</feature>
<gene>
    <name evidence="4" type="ORF">BQ4739_LOCUS13663</name>
</gene>
<protein>
    <recommendedName>
        <fullName evidence="3">TOG domain-containing protein</fullName>
    </recommendedName>
</protein>
<dbReference type="PANTHER" id="PTHR13371:SF0">
    <property type="entry name" value="CENTROSOMAL PROTEIN OF 104 KDA"/>
    <property type="match status" value="1"/>
</dbReference>
<feature type="compositionally biased region" description="Low complexity" evidence="2">
    <location>
        <begin position="780"/>
        <end position="799"/>
    </location>
</feature>
<reference evidence="4 5" key="1">
    <citation type="submission" date="2016-10" db="EMBL/GenBank/DDBJ databases">
        <authorList>
            <person name="Cai Z."/>
        </authorList>
    </citation>
    <scope>NUCLEOTIDE SEQUENCE [LARGE SCALE GENOMIC DNA]</scope>
</reference>
<feature type="region of interest" description="Disordered" evidence="2">
    <location>
        <begin position="778"/>
        <end position="843"/>
    </location>
</feature>
<dbReference type="AlphaFoldDB" id="A0A383W6W3"/>
<evidence type="ECO:0000256" key="2">
    <source>
        <dbReference type="SAM" id="MobiDB-lite"/>
    </source>
</evidence>
<proteinExistence type="predicted"/>
<dbReference type="InterPro" id="IPR008979">
    <property type="entry name" value="Galactose-bd-like_sf"/>
</dbReference>
<evidence type="ECO:0000259" key="3">
    <source>
        <dbReference type="SMART" id="SM01349"/>
    </source>
</evidence>
<evidence type="ECO:0000256" key="1">
    <source>
        <dbReference type="PROSITE-ProRule" id="PRU00339"/>
    </source>
</evidence>
<evidence type="ECO:0000313" key="5">
    <source>
        <dbReference type="Proteomes" id="UP000256970"/>
    </source>
</evidence>
<feature type="domain" description="TOG" evidence="3">
    <location>
        <begin position="516"/>
        <end position="781"/>
    </location>
</feature>
<feature type="compositionally biased region" description="Low complexity" evidence="2">
    <location>
        <begin position="820"/>
        <end position="843"/>
    </location>
</feature>
<evidence type="ECO:0000313" key="4">
    <source>
        <dbReference type="EMBL" id="SZX73388.1"/>
    </source>
</evidence>
<accession>A0A383W6W3</accession>
<dbReference type="Pfam" id="PF21040">
    <property type="entry name" value="CEP104-like_TOG"/>
    <property type="match status" value="1"/>
</dbReference>
<keyword evidence="1" id="KW-0802">TPR repeat</keyword>
<dbReference type="Gene3D" id="1.25.40.10">
    <property type="entry name" value="Tetratricopeptide repeat domain"/>
    <property type="match status" value="1"/>
</dbReference>
<dbReference type="Proteomes" id="UP000256970">
    <property type="component" value="Unassembled WGS sequence"/>
</dbReference>
<name>A0A383W6W3_TETOB</name>
<dbReference type="Pfam" id="PF13424">
    <property type="entry name" value="TPR_12"/>
    <property type="match status" value="1"/>
</dbReference>
<dbReference type="EMBL" id="FNXT01001191">
    <property type="protein sequence ID" value="SZX73388.1"/>
    <property type="molecule type" value="Genomic_DNA"/>
</dbReference>
<dbReference type="SMART" id="SM01349">
    <property type="entry name" value="TOG"/>
    <property type="match status" value="1"/>
</dbReference>
<keyword evidence="5" id="KW-1185">Reference proteome</keyword>
<dbReference type="PANTHER" id="PTHR13371">
    <property type="entry name" value="GLYCINE-, GLUTAMATE-, THIENYLCYCLOHEXYLPIPERIDINE-BINDING PROTEIN"/>
    <property type="match status" value="1"/>
</dbReference>
<dbReference type="SUPFAM" id="SSF48452">
    <property type="entry name" value="TPR-like"/>
    <property type="match status" value="1"/>
</dbReference>
<sequence>MKAIAGPQKLRFTVQACSGEDSDYPVRELLYHSPQTRGWQSPRFCKFPQEFVLRLERPSKIQQIQILAHEYKIPTKIEVFVGPAGPAAAPDADPAAVAAAVSNLRRLGYLSFDSNERSNHQARELKSVHVSVEAQLVRLLIHRCHVNKLNIYNQVGIVALNLIGEPLQPVPEGPPPYLDVDGPVSHELQYYNRAAAEVADLQLDVHVDSSTASRIKELARAKDAAVAAEDYDEAKRLKASIERLKMVGGKIAQLEARKRLAVEREDYDLAKALKADIEKLRVAGETAAGVGAGAASPGGLDGAALPGAGMDGGYGAAAESMLSPRDQQQQQRPMRYSDTAAAAGQQLSGYTNAGAADINGEVSRGALSIGAPGSGASSFKAGTYDAAGQQQVVHTYQAYEDRPAVAKASYMSQGGQEMMGLDDDALIRADPSTVSAAALFGARGASTAGGGSSKLSMGGAGAAAAASAAAAAGRDFGGGGSSGQTGGGASCSAPAPTGWPGDLPPPEPLTASSSSDAAPVTEVAGEFVAAAFFSRNWQLRDAAAAWLADLVSNGRLSGGPGAERRELAKGLVRLAVRGLKDKVPQVYNSCLGLLQALLTALAANGGSRDVYSAIESALPVLLERLADNNARLRDSARDALVALAQEPEGSSALRSLTSQLTRPPKSQTAWRPVLAMLQLLQDLVPLLGLAGSAGIPNNTRVSSGGGDGFDLNEVMDYVGKALSSGNAEVRAAALRVAVAVAGCAAGGGAAVRRLLPKDLNPKLREQADAALGGDVGGAAGPAAAAAPQQAAAPKPRAGGQSSGGSRTAGKPAATSGHPNRQSAAAAAPARQQQQQQPQQQQQLALGLEAEDPAPFVAELKAREQQYGQRHPAVAESCSNLAILYNQQSDYAAAQPLYERALAIYEATYGPNHQEVAHTLTDLAVLHLEQGHDAVGRPLLERALAIQEAALGPSHPDVMAIRDVLNSE</sequence>
<dbReference type="InterPro" id="IPR011990">
    <property type="entry name" value="TPR-like_helical_dom_sf"/>
</dbReference>
<dbReference type="InterPro" id="IPR034085">
    <property type="entry name" value="TOG"/>
</dbReference>
<dbReference type="Gene3D" id="1.25.10.10">
    <property type="entry name" value="Leucine-rich Repeat Variant"/>
    <property type="match status" value="1"/>
</dbReference>
<dbReference type="SUPFAM" id="SSF49785">
    <property type="entry name" value="Galactose-binding domain-like"/>
    <property type="match status" value="1"/>
</dbReference>
<dbReference type="InterPro" id="IPR048739">
    <property type="entry name" value="CEP104_N"/>
</dbReference>
<feature type="compositionally biased region" description="Gly residues" evidence="2">
    <location>
        <begin position="475"/>
        <end position="489"/>
    </location>
</feature>
<dbReference type="GO" id="GO:0005929">
    <property type="term" value="C:cilium"/>
    <property type="evidence" value="ECO:0007669"/>
    <property type="project" value="TreeGrafter"/>
</dbReference>
<dbReference type="InterPro" id="IPR052607">
    <property type="entry name" value="CEP104-like"/>
</dbReference>
<dbReference type="Pfam" id="PF21038">
    <property type="entry name" value="CEP104_N"/>
    <property type="match status" value="1"/>
</dbReference>
<dbReference type="SUPFAM" id="SSF48371">
    <property type="entry name" value="ARM repeat"/>
    <property type="match status" value="1"/>
</dbReference>
<organism evidence="4 5">
    <name type="scientific">Tetradesmus obliquus</name>
    <name type="common">Green alga</name>
    <name type="synonym">Acutodesmus obliquus</name>
    <dbReference type="NCBI Taxonomy" id="3088"/>
    <lineage>
        <taxon>Eukaryota</taxon>
        <taxon>Viridiplantae</taxon>
        <taxon>Chlorophyta</taxon>
        <taxon>core chlorophytes</taxon>
        <taxon>Chlorophyceae</taxon>
        <taxon>CS clade</taxon>
        <taxon>Sphaeropleales</taxon>
        <taxon>Scenedesmaceae</taxon>
        <taxon>Tetradesmus</taxon>
    </lineage>
</organism>
<dbReference type="InterPro" id="IPR019734">
    <property type="entry name" value="TPR_rpt"/>
</dbReference>
<dbReference type="PROSITE" id="PS50005">
    <property type="entry name" value="TPR"/>
    <property type="match status" value="1"/>
</dbReference>
<feature type="region of interest" description="Disordered" evidence="2">
    <location>
        <begin position="474"/>
        <end position="516"/>
    </location>
</feature>
<dbReference type="InterPro" id="IPR016024">
    <property type="entry name" value="ARM-type_fold"/>
</dbReference>